<dbReference type="InParanoid" id="A0A0D1DXU4"/>
<proteinExistence type="predicted"/>
<evidence type="ECO:0000313" key="3">
    <source>
        <dbReference type="Proteomes" id="UP000000561"/>
    </source>
</evidence>
<feature type="region of interest" description="Disordered" evidence="1">
    <location>
        <begin position="134"/>
        <end position="158"/>
    </location>
</feature>
<dbReference type="Proteomes" id="UP000000561">
    <property type="component" value="Chromosome 7"/>
</dbReference>
<feature type="region of interest" description="Disordered" evidence="1">
    <location>
        <begin position="270"/>
        <end position="289"/>
    </location>
</feature>
<name>A0A0D1DXU4_MYCMD</name>
<feature type="compositionally biased region" description="Polar residues" evidence="1">
    <location>
        <begin position="719"/>
        <end position="728"/>
    </location>
</feature>
<dbReference type="OMA" id="GCRPYST"/>
<sequence length="897" mass="95990">MAASTMHTATDGLGIGIGIGLGVPLLTSVDPDNAKPKLSNAVLGYGHPHLNQQLRWPYSTRYRSSTHMRLGCAYDSSPTPSSSSSESDSSVDTHKTPASATHDVLLSYFSPALSDASQPETLDKVYLLSSGLKNPQTRRSKSETFRFPLPPGKPGSIKAQPVLLKSAMRSTSKDYTLAKPSRAVQSVEGHDRFGTHLSPALQETSQARQGWSPYSSVAPTPRQVSASQRFGLDSSLDVTDSPNSQRMTYTQSLDRSDSAAYACDAWSGSCSSQTLVSDSETDSGAETDPGFSSDAAKLARLHASLLLLDGAVTELPLSLGETGARMGSDERVQLAGSVEEKMAYLCGLGYRYRSAKRDRHARNASGEFASAKVQHAEIGGWWSDDPDNPEHHGVVGVDEREKMRQGNVQSHAPTVVGTHKAVRVVSACASAVTSGDSSPILGGTLAATVHIEQAVDDGDVTMRANLLPEPAAFESLLDDDFSYLVDDRLIDSHDWHEHAAAKWVSAESALMTPPLTTPELGLHGASPALLDAWPSPLCAIKTDATASAAWPRGALQAIDGCRPYSTSSSVDAFEFSAALSRRGTQPTMLLTSSSSCPLSITTPTHSKSTHDSQRHQSDTEQALEIAQVGRTTTWPCSVLTRPRPLACSHSSTSLFSSASSDRLQKPPGSESVLARPRPLALRSADHCSFGSKPDLVAPRKAVVSKIEAAQAAQKLSMPRSASTSTVATQIKVPQRKSSLNMRAQAQLPRLGDQTEEHEPSHPPSRVRWHHDAQYHSSAESYVMSGPFSAPIAQHGYRAPISQAASQVCTSAANSARIRRRRLHESIPQSHSLPVLFTARTPAQRARAEPRLRTNPPTTTSVVSAPHPTENKPSTYTVQPPNHGVLVVQEITTIGLAL</sequence>
<dbReference type="AlphaFoldDB" id="A0A0D1DXU4"/>
<feature type="region of interest" description="Disordered" evidence="1">
    <location>
        <begin position="73"/>
        <end position="96"/>
    </location>
</feature>
<feature type="region of interest" description="Disordered" evidence="1">
    <location>
        <begin position="656"/>
        <end position="677"/>
    </location>
</feature>
<feature type="compositionally biased region" description="Low complexity" evidence="1">
    <location>
        <begin position="75"/>
        <end position="90"/>
    </location>
</feature>
<dbReference type="GeneID" id="23563555"/>
<organism evidence="2 3">
    <name type="scientific">Mycosarcoma maydis</name>
    <name type="common">Corn smut fungus</name>
    <name type="synonym">Ustilago maydis</name>
    <dbReference type="NCBI Taxonomy" id="5270"/>
    <lineage>
        <taxon>Eukaryota</taxon>
        <taxon>Fungi</taxon>
        <taxon>Dikarya</taxon>
        <taxon>Basidiomycota</taxon>
        <taxon>Ustilaginomycotina</taxon>
        <taxon>Ustilaginomycetes</taxon>
        <taxon>Ustilaginales</taxon>
        <taxon>Ustilaginaceae</taxon>
        <taxon>Mycosarcoma</taxon>
    </lineage>
</organism>
<accession>A0A0D1DXU4</accession>
<reference evidence="2 3" key="1">
    <citation type="journal article" date="2006" name="Nature">
        <title>Insights from the genome of the biotrophic fungal plant pathogen Ustilago maydis.</title>
        <authorList>
            <person name="Kamper J."/>
            <person name="Kahmann R."/>
            <person name="Bolker M."/>
            <person name="Ma L.J."/>
            <person name="Brefort T."/>
            <person name="Saville B.J."/>
            <person name="Banuett F."/>
            <person name="Kronstad J.W."/>
            <person name="Gold S.E."/>
            <person name="Muller O."/>
            <person name="Perlin M.H."/>
            <person name="Wosten H.A."/>
            <person name="de Vries R."/>
            <person name="Ruiz-Herrera J."/>
            <person name="Reynaga-Pena C.G."/>
            <person name="Snetselaar K."/>
            <person name="McCann M."/>
            <person name="Perez-Martin J."/>
            <person name="Feldbrugge M."/>
            <person name="Basse C.W."/>
            <person name="Steinberg G."/>
            <person name="Ibeas J.I."/>
            <person name="Holloman W."/>
            <person name="Guzman P."/>
            <person name="Farman M."/>
            <person name="Stajich J.E."/>
            <person name="Sentandreu R."/>
            <person name="Gonzalez-Prieto J.M."/>
            <person name="Kennell J.C."/>
            <person name="Molina L."/>
            <person name="Schirawski J."/>
            <person name="Mendoza-Mendoza A."/>
            <person name="Greilinger D."/>
            <person name="Munch K."/>
            <person name="Rossel N."/>
            <person name="Scherer M."/>
            <person name="Vranes M."/>
            <person name="Ladendorf O."/>
            <person name="Vincon V."/>
            <person name="Fuchs U."/>
            <person name="Sandrock B."/>
            <person name="Meng S."/>
            <person name="Ho E.C."/>
            <person name="Cahill M.J."/>
            <person name="Boyce K.J."/>
            <person name="Klose J."/>
            <person name="Klosterman S.J."/>
            <person name="Deelstra H.J."/>
            <person name="Ortiz-Castellanos L."/>
            <person name="Li W."/>
            <person name="Sanchez-Alonso P."/>
            <person name="Schreier P.H."/>
            <person name="Hauser-Hahn I."/>
            <person name="Vaupel M."/>
            <person name="Koopmann E."/>
            <person name="Friedrich G."/>
            <person name="Voss H."/>
            <person name="Schluter T."/>
            <person name="Margolis J."/>
            <person name="Platt D."/>
            <person name="Swimmer C."/>
            <person name="Gnirke A."/>
            <person name="Chen F."/>
            <person name="Vysotskaia V."/>
            <person name="Mannhaupt G."/>
            <person name="Guldener U."/>
            <person name="Munsterkotter M."/>
            <person name="Haase D."/>
            <person name="Oesterheld M."/>
            <person name="Mewes H.W."/>
            <person name="Mauceli E.W."/>
            <person name="DeCaprio D."/>
            <person name="Wade C.M."/>
            <person name="Butler J."/>
            <person name="Young S."/>
            <person name="Jaffe D.B."/>
            <person name="Calvo S."/>
            <person name="Nusbaum C."/>
            <person name="Galagan J."/>
            <person name="Birren B.W."/>
        </authorList>
    </citation>
    <scope>NUCLEOTIDE SEQUENCE [LARGE SCALE GENOMIC DNA]</scope>
    <source>
        <strain evidence="3">DSM 14603 / FGSC 9021 / UM521</strain>
    </source>
</reference>
<dbReference type="OrthoDB" id="2553581at2759"/>
<feature type="region of interest" description="Disordered" evidence="1">
    <location>
        <begin position="748"/>
        <end position="767"/>
    </location>
</feature>
<dbReference type="VEuPathDB" id="FungiDB:UMAG_02933"/>
<dbReference type="EMBL" id="CM003146">
    <property type="protein sequence ID" value="KIS68949.1"/>
    <property type="molecule type" value="Genomic_DNA"/>
</dbReference>
<evidence type="ECO:0000256" key="1">
    <source>
        <dbReference type="SAM" id="MobiDB-lite"/>
    </source>
</evidence>
<protein>
    <submittedName>
        <fullName evidence="2">Uncharacterized protein</fullName>
    </submittedName>
</protein>
<dbReference type="RefSeq" id="XP_011389345.1">
    <property type="nucleotide sequence ID" value="XM_011391043.1"/>
</dbReference>
<feature type="region of interest" description="Disordered" evidence="1">
    <location>
        <begin position="592"/>
        <end position="619"/>
    </location>
</feature>
<feature type="compositionally biased region" description="Polar residues" evidence="1">
    <location>
        <begin position="592"/>
        <end position="606"/>
    </location>
</feature>
<gene>
    <name evidence="2" type="ORF">UMAG_02933</name>
</gene>
<feature type="region of interest" description="Disordered" evidence="1">
    <location>
        <begin position="711"/>
        <end position="741"/>
    </location>
</feature>
<dbReference type="eggNOG" id="ENOG502RD8V">
    <property type="taxonomic scope" value="Eukaryota"/>
</dbReference>
<dbReference type="KEGG" id="uma:UMAG_02933"/>
<feature type="region of interest" description="Disordered" evidence="1">
    <location>
        <begin position="842"/>
        <end position="877"/>
    </location>
</feature>
<feature type="compositionally biased region" description="Basic and acidic residues" evidence="1">
    <location>
        <begin position="608"/>
        <end position="618"/>
    </location>
</feature>
<evidence type="ECO:0000313" key="2">
    <source>
        <dbReference type="EMBL" id="KIS68949.1"/>
    </source>
</evidence>
<keyword evidence="3" id="KW-1185">Reference proteome</keyword>